<dbReference type="AlphaFoldDB" id="A0A0R2C5G5"/>
<dbReference type="InterPro" id="IPR036095">
    <property type="entry name" value="PTS_EIIB-like_sf"/>
</dbReference>
<evidence type="ECO:0000313" key="10">
    <source>
        <dbReference type="Proteomes" id="UP000051789"/>
    </source>
</evidence>
<dbReference type="RefSeq" id="WP_054750582.1">
    <property type="nucleotide sequence ID" value="NZ_AYZK01000005.1"/>
</dbReference>
<proteinExistence type="predicted"/>
<evidence type="ECO:0000256" key="2">
    <source>
        <dbReference type="ARBA" id="ARBA00022553"/>
    </source>
</evidence>
<dbReference type="PANTHER" id="PTHR34581">
    <property type="entry name" value="PTS SYSTEM N,N'-DIACETYLCHITOBIOSE-SPECIFIC EIIB COMPONENT"/>
    <property type="match status" value="1"/>
</dbReference>
<dbReference type="PROSITE" id="PS51100">
    <property type="entry name" value="PTS_EIIB_TYPE_3"/>
    <property type="match status" value="1"/>
</dbReference>
<feature type="domain" description="PTS EIIB type-3" evidence="8">
    <location>
        <begin position="3"/>
        <end position="107"/>
    </location>
</feature>
<dbReference type="OrthoDB" id="9808134at2"/>
<keyword evidence="6" id="KW-0418">Kinase</keyword>
<keyword evidence="4" id="KW-0808">Transferase</keyword>
<feature type="modified residue" description="Phosphocysteine; by EIIA" evidence="7">
    <location>
        <position position="10"/>
    </location>
</feature>
<dbReference type="PATRIC" id="fig|1423810.4.peg.1661"/>
<reference evidence="9 10" key="1">
    <citation type="journal article" date="2015" name="Genome Announc.">
        <title>Expanding the biotechnology potential of lactobacilli through comparative genomics of 213 strains and associated genera.</title>
        <authorList>
            <person name="Sun Z."/>
            <person name="Harris H.M."/>
            <person name="McCann A."/>
            <person name="Guo C."/>
            <person name="Argimon S."/>
            <person name="Zhang W."/>
            <person name="Yang X."/>
            <person name="Jeffery I.B."/>
            <person name="Cooney J.C."/>
            <person name="Kagawa T.F."/>
            <person name="Liu W."/>
            <person name="Song Y."/>
            <person name="Salvetti E."/>
            <person name="Wrobel A."/>
            <person name="Rasinkangas P."/>
            <person name="Parkhill J."/>
            <person name="Rea M.C."/>
            <person name="O'Sullivan O."/>
            <person name="Ritari J."/>
            <person name="Douillard F.P."/>
            <person name="Paul Ross R."/>
            <person name="Yang R."/>
            <person name="Briner A.E."/>
            <person name="Felis G.E."/>
            <person name="de Vos W.M."/>
            <person name="Barrangou R."/>
            <person name="Klaenhammer T.R."/>
            <person name="Caufield P.W."/>
            <person name="Cui Y."/>
            <person name="Zhang H."/>
            <person name="O'Toole P.W."/>
        </authorList>
    </citation>
    <scope>NUCLEOTIDE SEQUENCE [LARGE SCALE GENOMIC DNA]</scope>
    <source>
        <strain evidence="9 10">DSM 22698</strain>
    </source>
</reference>
<dbReference type="PANTHER" id="PTHR34581:SF2">
    <property type="entry name" value="PTS SYSTEM N,N'-DIACETYLCHITOBIOSE-SPECIFIC EIIB COMPONENT"/>
    <property type="match status" value="1"/>
</dbReference>
<dbReference type="GO" id="GO:0016301">
    <property type="term" value="F:kinase activity"/>
    <property type="evidence" value="ECO:0007669"/>
    <property type="project" value="UniProtKB-KW"/>
</dbReference>
<dbReference type="STRING" id="1423810.FD19_GL001612"/>
<dbReference type="Pfam" id="PF02302">
    <property type="entry name" value="PTS_IIB"/>
    <property type="match status" value="1"/>
</dbReference>
<keyword evidence="3" id="KW-0762">Sugar transport</keyword>
<keyword evidence="1" id="KW-0813">Transport</keyword>
<evidence type="ECO:0000256" key="6">
    <source>
        <dbReference type="ARBA" id="ARBA00022777"/>
    </source>
</evidence>
<organism evidence="9 10">
    <name type="scientific">Lacticaseibacillus thailandensis DSM 22698 = JCM 13996</name>
    <dbReference type="NCBI Taxonomy" id="1423810"/>
    <lineage>
        <taxon>Bacteria</taxon>
        <taxon>Bacillati</taxon>
        <taxon>Bacillota</taxon>
        <taxon>Bacilli</taxon>
        <taxon>Lactobacillales</taxon>
        <taxon>Lactobacillaceae</taxon>
        <taxon>Lacticaseibacillus</taxon>
    </lineage>
</organism>
<keyword evidence="5" id="KW-0598">Phosphotransferase system</keyword>
<protein>
    <recommendedName>
        <fullName evidence="8">PTS EIIB type-3 domain-containing protein</fullName>
    </recommendedName>
</protein>
<dbReference type="GO" id="GO:0008982">
    <property type="term" value="F:protein-N(PI)-phosphohistidine-sugar phosphotransferase activity"/>
    <property type="evidence" value="ECO:0007669"/>
    <property type="project" value="InterPro"/>
</dbReference>
<dbReference type="Gene3D" id="3.40.50.2300">
    <property type="match status" value="1"/>
</dbReference>
<evidence type="ECO:0000256" key="1">
    <source>
        <dbReference type="ARBA" id="ARBA00022448"/>
    </source>
</evidence>
<accession>A0A0R2C5G5</accession>
<evidence type="ECO:0000259" key="8">
    <source>
        <dbReference type="PROSITE" id="PS51100"/>
    </source>
</evidence>
<comment type="caution">
    <text evidence="9">The sequence shown here is derived from an EMBL/GenBank/DDBJ whole genome shotgun (WGS) entry which is preliminary data.</text>
</comment>
<dbReference type="EMBL" id="AYZK01000005">
    <property type="protein sequence ID" value="KRM86759.1"/>
    <property type="molecule type" value="Genomic_DNA"/>
</dbReference>
<evidence type="ECO:0000313" key="9">
    <source>
        <dbReference type="EMBL" id="KRM86759.1"/>
    </source>
</evidence>
<evidence type="ECO:0000256" key="5">
    <source>
        <dbReference type="ARBA" id="ARBA00022683"/>
    </source>
</evidence>
<evidence type="ECO:0000256" key="4">
    <source>
        <dbReference type="ARBA" id="ARBA00022679"/>
    </source>
</evidence>
<name>A0A0R2C5G5_9LACO</name>
<evidence type="ECO:0000256" key="7">
    <source>
        <dbReference type="PROSITE-ProRule" id="PRU00423"/>
    </source>
</evidence>
<gene>
    <name evidence="9" type="ORF">FD19_GL001612</name>
</gene>
<dbReference type="InterPro" id="IPR013012">
    <property type="entry name" value="PTS_EIIB_3"/>
</dbReference>
<sequence>MAQKNILLVCSAGMSTGLLVSRMEAAAANDNVDVQVVAIGAAEVNNELVDMQPDVILVGPQVRYLADQLQSKLDVPVAVMNTHDYAGLDGERLLQTALDTIAHAPTCAS</sequence>
<dbReference type="GO" id="GO:0009401">
    <property type="term" value="P:phosphoenolpyruvate-dependent sugar phosphotransferase system"/>
    <property type="evidence" value="ECO:0007669"/>
    <property type="project" value="UniProtKB-KW"/>
</dbReference>
<keyword evidence="10" id="KW-1185">Reference proteome</keyword>
<keyword evidence="2" id="KW-0597">Phosphoprotein</keyword>
<evidence type="ECO:0000256" key="3">
    <source>
        <dbReference type="ARBA" id="ARBA00022597"/>
    </source>
</evidence>
<dbReference type="InterPro" id="IPR051819">
    <property type="entry name" value="PTS_sugar-specific_EIIB"/>
</dbReference>
<dbReference type="InterPro" id="IPR003501">
    <property type="entry name" value="PTS_EIIB_2/3"/>
</dbReference>
<dbReference type="Proteomes" id="UP000051789">
    <property type="component" value="Unassembled WGS sequence"/>
</dbReference>
<dbReference type="SUPFAM" id="SSF52794">
    <property type="entry name" value="PTS system IIB component-like"/>
    <property type="match status" value="1"/>
</dbReference>
<dbReference type="CDD" id="cd05564">
    <property type="entry name" value="PTS_IIB_chitobiose_lichenan"/>
    <property type="match status" value="1"/>
</dbReference>